<comment type="caution">
    <text evidence="2">The sequence shown here is derived from an EMBL/GenBank/DDBJ whole genome shotgun (WGS) entry which is preliminary data.</text>
</comment>
<gene>
    <name evidence="2" type="ORF">GMARGA_LOCUS36642</name>
</gene>
<sequence>KRDVEYQKKSNVTTRAPCTNSNNEISSGRRTVTPNEELM</sequence>
<evidence type="ECO:0000313" key="2">
    <source>
        <dbReference type="EMBL" id="CAG8843624.1"/>
    </source>
</evidence>
<feature type="compositionally biased region" description="Polar residues" evidence="1">
    <location>
        <begin position="9"/>
        <end position="39"/>
    </location>
</feature>
<organism evidence="2 3">
    <name type="scientific">Gigaspora margarita</name>
    <dbReference type="NCBI Taxonomy" id="4874"/>
    <lineage>
        <taxon>Eukaryota</taxon>
        <taxon>Fungi</taxon>
        <taxon>Fungi incertae sedis</taxon>
        <taxon>Mucoromycota</taxon>
        <taxon>Glomeromycotina</taxon>
        <taxon>Glomeromycetes</taxon>
        <taxon>Diversisporales</taxon>
        <taxon>Gigasporaceae</taxon>
        <taxon>Gigaspora</taxon>
    </lineage>
</organism>
<protein>
    <submittedName>
        <fullName evidence="2">38463_t:CDS:1</fullName>
    </submittedName>
</protein>
<reference evidence="2 3" key="1">
    <citation type="submission" date="2021-06" db="EMBL/GenBank/DDBJ databases">
        <authorList>
            <person name="Kallberg Y."/>
            <person name="Tangrot J."/>
            <person name="Rosling A."/>
        </authorList>
    </citation>
    <scope>NUCLEOTIDE SEQUENCE [LARGE SCALE GENOMIC DNA]</scope>
    <source>
        <strain evidence="2 3">120-4 pot B 10/14</strain>
    </source>
</reference>
<dbReference type="Proteomes" id="UP000789901">
    <property type="component" value="Unassembled WGS sequence"/>
</dbReference>
<feature type="non-terminal residue" evidence="2">
    <location>
        <position position="1"/>
    </location>
</feature>
<accession>A0ABN7WYX0</accession>
<name>A0ABN7WYX0_GIGMA</name>
<evidence type="ECO:0000256" key="1">
    <source>
        <dbReference type="SAM" id="MobiDB-lite"/>
    </source>
</evidence>
<evidence type="ECO:0000313" key="3">
    <source>
        <dbReference type="Proteomes" id="UP000789901"/>
    </source>
</evidence>
<feature type="region of interest" description="Disordered" evidence="1">
    <location>
        <begin position="1"/>
        <end position="39"/>
    </location>
</feature>
<dbReference type="EMBL" id="CAJVQB010073048">
    <property type="protein sequence ID" value="CAG8843624.1"/>
    <property type="molecule type" value="Genomic_DNA"/>
</dbReference>
<proteinExistence type="predicted"/>
<keyword evidence="3" id="KW-1185">Reference proteome</keyword>